<protein>
    <submittedName>
        <fullName evidence="2">Uncharacterized protein</fullName>
    </submittedName>
</protein>
<proteinExistence type="predicted"/>
<sequence length="331" mass="36302">MRRFFSEGYPTAIEWESTKCYYSDCDCVDDMCPEVCTDMSKCDLRVRCLFISRCGTAQNDCGGKTAAFAPSPNILLSSSFVRAGVHRLGGDGPSGRHPEQRISESAGGICERRTRSIKRKPRGANFTRHLTPRTSSILLLPAFPLPFSIPPPLPAEHLPVPERDLDLRGAMRTNPVARSSSAYLSSSASIACYRLLPSLPLLLSSLATPVTFLPFSYLVQFPPLVRHCGAFRGVHPRVFVTERVRRGAKIRRAVRRHFTRDEQKSVREVGTRTGPSGTQGEGVFSKSTCPSSHTNCGTGGTEAVIARGQALLELPRPSPSRRSARRNLDSA</sequence>
<evidence type="ECO:0000256" key="1">
    <source>
        <dbReference type="SAM" id="MobiDB-lite"/>
    </source>
</evidence>
<evidence type="ECO:0000313" key="2">
    <source>
        <dbReference type="EMBL" id="KAG5461290.1"/>
    </source>
</evidence>
<organism evidence="2 3">
    <name type="scientific">Olpidium bornovanus</name>
    <dbReference type="NCBI Taxonomy" id="278681"/>
    <lineage>
        <taxon>Eukaryota</taxon>
        <taxon>Fungi</taxon>
        <taxon>Fungi incertae sedis</taxon>
        <taxon>Olpidiomycota</taxon>
        <taxon>Olpidiomycotina</taxon>
        <taxon>Olpidiomycetes</taxon>
        <taxon>Olpidiales</taxon>
        <taxon>Olpidiaceae</taxon>
        <taxon>Olpidium</taxon>
    </lineage>
</organism>
<feature type="region of interest" description="Disordered" evidence="1">
    <location>
        <begin position="259"/>
        <end position="296"/>
    </location>
</feature>
<dbReference type="OrthoDB" id="188293at2759"/>
<keyword evidence="3" id="KW-1185">Reference proteome</keyword>
<gene>
    <name evidence="2" type="ORF">BJ554DRAFT_6535</name>
</gene>
<dbReference type="Proteomes" id="UP000673691">
    <property type="component" value="Unassembled WGS sequence"/>
</dbReference>
<dbReference type="EMBL" id="JAEFCI010003875">
    <property type="protein sequence ID" value="KAG5461290.1"/>
    <property type="molecule type" value="Genomic_DNA"/>
</dbReference>
<comment type="caution">
    <text evidence="2">The sequence shown here is derived from an EMBL/GenBank/DDBJ whole genome shotgun (WGS) entry which is preliminary data.</text>
</comment>
<name>A0A8H7ZXM4_9FUNG</name>
<accession>A0A8H7ZXM4</accession>
<feature type="compositionally biased region" description="Polar residues" evidence="1">
    <location>
        <begin position="285"/>
        <end position="296"/>
    </location>
</feature>
<dbReference type="AlphaFoldDB" id="A0A8H7ZXM4"/>
<feature type="compositionally biased region" description="Basic and acidic residues" evidence="1">
    <location>
        <begin position="259"/>
        <end position="270"/>
    </location>
</feature>
<evidence type="ECO:0000313" key="3">
    <source>
        <dbReference type="Proteomes" id="UP000673691"/>
    </source>
</evidence>
<feature type="region of interest" description="Disordered" evidence="1">
    <location>
        <begin position="311"/>
        <end position="331"/>
    </location>
</feature>
<reference evidence="2 3" key="1">
    <citation type="journal article" name="Sci. Rep.">
        <title>Genome-scale phylogenetic analyses confirm Olpidium as the closest living zoosporic fungus to the non-flagellated, terrestrial fungi.</title>
        <authorList>
            <person name="Chang Y."/>
            <person name="Rochon D."/>
            <person name="Sekimoto S."/>
            <person name="Wang Y."/>
            <person name="Chovatia M."/>
            <person name="Sandor L."/>
            <person name="Salamov A."/>
            <person name="Grigoriev I.V."/>
            <person name="Stajich J.E."/>
            <person name="Spatafora J.W."/>
        </authorList>
    </citation>
    <scope>NUCLEOTIDE SEQUENCE [LARGE SCALE GENOMIC DNA]</scope>
    <source>
        <strain evidence="2">S191</strain>
    </source>
</reference>